<feature type="region of interest" description="Disordered" evidence="1">
    <location>
        <begin position="1"/>
        <end position="45"/>
    </location>
</feature>
<protein>
    <submittedName>
        <fullName evidence="2">Uncharacterized protein</fullName>
    </submittedName>
</protein>
<gene>
    <name evidence="2" type="ORF">EJB05_27185</name>
</gene>
<dbReference type="AlphaFoldDB" id="A0A5J9UN94"/>
<accession>A0A5J9UN94</accession>
<dbReference type="Gramene" id="TVU24731">
    <property type="protein sequence ID" value="TVU24731"/>
    <property type="gene ID" value="EJB05_27185"/>
</dbReference>
<organism evidence="2 3">
    <name type="scientific">Eragrostis curvula</name>
    <name type="common">weeping love grass</name>
    <dbReference type="NCBI Taxonomy" id="38414"/>
    <lineage>
        <taxon>Eukaryota</taxon>
        <taxon>Viridiplantae</taxon>
        <taxon>Streptophyta</taxon>
        <taxon>Embryophyta</taxon>
        <taxon>Tracheophyta</taxon>
        <taxon>Spermatophyta</taxon>
        <taxon>Magnoliopsida</taxon>
        <taxon>Liliopsida</taxon>
        <taxon>Poales</taxon>
        <taxon>Poaceae</taxon>
        <taxon>PACMAD clade</taxon>
        <taxon>Chloridoideae</taxon>
        <taxon>Eragrostideae</taxon>
        <taxon>Eragrostidinae</taxon>
        <taxon>Eragrostis</taxon>
    </lineage>
</organism>
<reference evidence="2 3" key="1">
    <citation type="journal article" date="2019" name="Sci. Rep.">
        <title>A high-quality genome of Eragrostis curvula grass provides insights into Poaceae evolution and supports new strategies to enhance forage quality.</title>
        <authorList>
            <person name="Carballo J."/>
            <person name="Santos B.A.C.M."/>
            <person name="Zappacosta D."/>
            <person name="Garbus I."/>
            <person name="Selva J.P."/>
            <person name="Gallo C.A."/>
            <person name="Diaz A."/>
            <person name="Albertini E."/>
            <person name="Caccamo M."/>
            <person name="Echenique V."/>
        </authorList>
    </citation>
    <scope>NUCLEOTIDE SEQUENCE [LARGE SCALE GENOMIC DNA]</scope>
    <source>
        <strain evidence="3">cv. Victoria</strain>
        <tissue evidence="2">Leaf</tissue>
    </source>
</reference>
<evidence type="ECO:0000313" key="3">
    <source>
        <dbReference type="Proteomes" id="UP000324897"/>
    </source>
</evidence>
<comment type="caution">
    <text evidence="2">The sequence shown here is derived from an EMBL/GenBank/DDBJ whole genome shotgun (WGS) entry which is preliminary data.</text>
</comment>
<sequence>MAAMAASREMRTHARTCCSSSRPSQAPPHSPQSRHSCSHQFRRNPPPLGLVVPGDEIADFALSIWFSKSRDHQVYSSIVVVGSQNDKHLAAILFTHW</sequence>
<evidence type="ECO:0000256" key="1">
    <source>
        <dbReference type="SAM" id="MobiDB-lite"/>
    </source>
</evidence>
<name>A0A5J9UN94_9POAL</name>
<dbReference type="EMBL" id="RWGY01000013">
    <property type="protein sequence ID" value="TVU24731.1"/>
    <property type="molecule type" value="Genomic_DNA"/>
</dbReference>
<evidence type="ECO:0000313" key="2">
    <source>
        <dbReference type="EMBL" id="TVU24731.1"/>
    </source>
</evidence>
<dbReference type="Proteomes" id="UP000324897">
    <property type="component" value="Chromosome 2"/>
</dbReference>
<keyword evidence="3" id="KW-1185">Reference proteome</keyword>
<proteinExistence type="predicted"/>